<reference evidence="2 3" key="1">
    <citation type="journal article" date="2019" name="Nat. Med.">
        <title>A library of human gut bacterial isolates paired with longitudinal multiomics data enables mechanistic microbiome research.</title>
        <authorList>
            <person name="Poyet M."/>
            <person name="Groussin M."/>
            <person name="Gibbons S.M."/>
            <person name="Avila-Pacheco J."/>
            <person name="Jiang X."/>
            <person name="Kearney S.M."/>
            <person name="Perrotta A.R."/>
            <person name="Berdy B."/>
            <person name="Zhao S."/>
            <person name="Lieberman T.D."/>
            <person name="Swanson P.K."/>
            <person name="Smith M."/>
            <person name="Roesemann S."/>
            <person name="Alexander J.E."/>
            <person name="Rich S.A."/>
            <person name="Livny J."/>
            <person name="Vlamakis H."/>
            <person name="Clish C."/>
            <person name="Bullock K."/>
            <person name="Deik A."/>
            <person name="Scott J."/>
            <person name="Pierce K.A."/>
            <person name="Xavier R.J."/>
            <person name="Alm E.J."/>
        </authorList>
    </citation>
    <scope>NUCLEOTIDE SEQUENCE [LARGE SCALE GENOMIC DNA]</scope>
    <source>
        <strain evidence="2 3">BIOML-A134</strain>
    </source>
</reference>
<sequence length="85" mass="9082">MKKIFAVAFALIALVGANALYINAKTTNAEVAPVTSDVTVHVAGNDDGHCHYCGPNKCPYFRAKSGADPTTCKCGHSKRSHIDKY</sequence>
<dbReference type="AlphaFoldDB" id="A0A5M5DR36"/>
<evidence type="ECO:0000313" key="2">
    <source>
        <dbReference type="EMBL" id="KAA4089879.1"/>
    </source>
</evidence>
<keyword evidence="1" id="KW-0732">Signal</keyword>
<protein>
    <submittedName>
        <fullName evidence="2">Uncharacterized protein</fullName>
    </submittedName>
</protein>
<evidence type="ECO:0000256" key="1">
    <source>
        <dbReference type="SAM" id="SignalP"/>
    </source>
</evidence>
<organism evidence="2 3">
    <name type="scientific">Bacteroides ovatus</name>
    <dbReference type="NCBI Taxonomy" id="28116"/>
    <lineage>
        <taxon>Bacteria</taxon>
        <taxon>Pseudomonadati</taxon>
        <taxon>Bacteroidota</taxon>
        <taxon>Bacteroidia</taxon>
        <taxon>Bacteroidales</taxon>
        <taxon>Bacteroidaceae</taxon>
        <taxon>Bacteroides</taxon>
    </lineage>
</organism>
<keyword evidence="3" id="KW-1185">Reference proteome</keyword>
<dbReference type="RefSeq" id="WP_004320203.1">
    <property type="nucleotide sequence ID" value="NZ_DAWEDY010000063.1"/>
</dbReference>
<proteinExistence type="predicted"/>
<dbReference type="Proteomes" id="UP000473905">
    <property type="component" value="Unassembled WGS sequence"/>
</dbReference>
<feature type="chain" id="PRO_5030132847" evidence="1">
    <location>
        <begin position="25"/>
        <end position="85"/>
    </location>
</feature>
<comment type="caution">
    <text evidence="2">The sequence shown here is derived from an EMBL/GenBank/DDBJ whole genome shotgun (WGS) entry which is preliminary data.</text>
</comment>
<accession>A0A5M5DR36</accession>
<gene>
    <name evidence="2" type="ORF">F3D66_26365</name>
</gene>
<evidence type="ECO:0000313" key="3">
    <source>
        <dbReference type="Proteomes" id="UP000473905"/>
    </source>
</evidence>
<dbReference type="EMBL" id="VWKB01000050">
    <property type="protein sequence ID" value="KAA4089879.1"/>
    <property type="molecule type" value="Genomic_DNA"/>
</dbReference>
<name>A0A5M5DR36_BACOV</name>
<feature type="signal peptide" evidence="1">
    <location>
        <begin position="1"/>
        <end position="24"/>
    </location>
</feature>